<keyword evidence="5" id="KW-0460">Magnesium</keyword>
<dbReference type="SUPFAM" id="SSF53067">
    <property type="entry name" value="Actin-like ATPase domain"/>
    <property type="match status" value="1"/>
</dbReference>
<evidence type="ECO:0000256" key="3">
    <source>
        <dbReference type="ARBA" id="ARBA00022723"/>
    </source>
</evidence>
<name>A0A9Q8IM74_9LACO</name>
<dbReference type="AlphaFoldDB" id="A0A9Q8IM74"/>
<dbReference type="InterPro" id="IPR043129">
    <property type="entry name" value="ATPase_NBD"/>
</dbReference>
<dbReference type="PANTHER" id="PTHR42742:SF3">
    <property type="entry name" value="FRUCTOKINASE"/>
    <property type="match status" value="1"/>
</dbReference>
<evidence type="ECO:0000256" key="6">
    <source>
        <dbReference type="ARBA" id="ARBA00038887"/>
    </source>
</evidence>
<dbReference type="Proteomes" id="UP000784700">
    <property type="component" value="Unassembled WGS sequence"/>
</dbReference>
<accession>A0A9Q8IM74</accession>
<gene>
    <name evidence="8" type="ORF">DY130_05140</name>
</gene>
<dbReference type="InterPro" id="IPR051804">
    <property type="entry name" value="Carb_Metab_Reg_Kinase/Isom"/>
</dbReference>
<comment type="caution">
    <text evidence="8">The sequence shown here is derived from an EMBL/GenBank/DDBJ whole genome shotgun (WGS) entry which is preliminary data.</text>
</comment>
<evidence type="ECO:0000256" key="4">
    <source>
        <dbReference type="ARBA" id="ARBA00022833"/>
    </source>
</evidence>
<dbReference type="CDD" id="cd24067">
    <property type="entry name" value="ASKHA_NBD_ROK_BsFRK-like"/>
    <property type="match status" value="1"/>
</dbReference>
<keyword evidence="3" id="KW-0479">Metal-binding</keyword>
<organism evidence="8 9">
    <name type="scientific">Apilactobacillus micheneri</name>
    <dbReference type="NCBI Taxonomy" id="1899430"/>
    <lineage>
        <taxon>Bacteria</taxon>
        <taxon>Bacillati</taxon>
        <taxon>Bacillota</taxon>
        <taxon>Bacilli</taxon>
        <taxon>Lactobacillales</taxon>
        <taxon>Lactobacillaceae</taxon>
        <taxon>Apilactobacillus</taxon>
    </lineage>
</organism>
<dbReference type="Gene3D" id="3.30.420.40">
    <property type="match status" value="2"/>
</dbReference>
<reference evidence="8" key="1">
    <citation type="submission" date="2018-08" db="EMBL/GenBank/DDBJ databases">
        <title>Comparative genomics of wild bee and flower associated Lactobacillus reveals potential adaptation to the bee host.</title>
        <authorList>
            <person name="Vuong H.Q."/>
            <person name="Mcfrederick Q.S."/>
        </authorList>
    </citation>
    <scope>NUCLEOTIDE SEQUENCE</scope>
    <source>
        <strain evidence="8">HV_63</strain>
    </source>
</reference>
<proteinExistence type="inferred from homology"/>
<dbReference type="PANTHER" id="PTHR42742">
    <property type="entry name" value="TRANSCRIPTIONAL REPRESSOR MPRA"/>
    <property type="match status" value="1"/>
</dbReference>
<comment type="similarity">
    <text evidence="2">Belongs to the ROK (NagC/XylR) family.</text>
</comment>
<sequence>MTMLLGSIELRDHDVTCAISDNQMNIKDKVDFPLNTPNETFRNIIKYFKNVPEVKAIGISSFGPLELRNYAPNYGYITDSSRPHWSNVNLLGTLKKYLKVPMSFTTDVNSTAYGEYIFSVLQNKPVMSLVYMTISKGVGAGIVNAGELVGYKGSPEIGHIYPKRHPKDQTFKGTCPYQGDCLEGLISESAFQARFNKSYKEISMFNPIWDIVAYYIAQSAIQSTLLIRPQKIIIGGDIINKIEIQKIKEQFQKLFNGYLSVGDNNNLNNYITTPSNSSTKLAIIGNTALAKKIYYSDANIYAK</sequence>
<dbReference type="EMBL" id="QUBG01000004">
    <property type="protein sequence ID" value="TPR43830.1"/>
    <property type="molecule type" value="Genomic_DNA"/>
</dbReference>
<comment type="catalytic activity">
    <reaction evidence="7">
        <text>D-fructose + ATP = D-fructose 6-phosphate + ADP + H(+)</text>
        <dbReference type="Rhea" id="RHEA:16125"/>
        <dbReference type="ChEBI" id="CHEBI:15378"/>
        <dbReference type="ChEBI" id="CHEBI:30616"/>
        <dbReference type="ChEBI" id="CHEBI:37721"/>
        <dbReference type="ChEBI" id="CHEBI:61527"/>
        <dbReference type="ChEBI" id="CHEBI:456216"/>
        <dbReference type="EC" id="2.7.1.4"/>
    </reaction>
</comment>
<dbReference type="Pfam" id="PF00480">
    <property type="entry name" value="ROK"/>
    <property type="match status" value="1"/>
</dbReference>
<dbReference type="EC" id="2.7.1.4" evidence="6"/>
<comment type="cofactor">
    <cofactor evidence="1">
        <name>Mg(2+)</name>
        <dbReference type="ChEBI" id="CHEBI:18420"/>
    </cofactor>
</comment>
<protein>
    <recommendedName>
        <fullName evidence="6">fructokinase</fullName>
        <ecNumber evidence="6">2.7.1.4</ecNumber>
    </recommendedName>
</protein>
<evidence type="ECO:0000256" key="5">
    <source>
        <dbReference type="ARBA" id="ARBA00022842"/>
    </source>
</evidence>
<evidence type="ECO:0000256" key="2">
    <source>
        <dbReference type="ARBA" id="ARBA00006479"/>
    </source>
</evidence>
<keyword evidence="4" id="KW-0862">Zinc</keyword>
<evidence type="ECO:0000256" key="1">
    <source>
        <dbReference type="ARBA" id="ARBA00001946"/>
    </source>
</evidence>
<evidence type="ECO:0000313" key="9">
    <source>
        <dbReference type="Proteomes" id="UP000784700"/>
    </source>
</evidence>
<dbReference type="InterPro" id="IPR000600">
    <property type="entry name" value="ROK"/>
</dbReference>
<dbReference type="GO" id="GO:0046872">
    <property type="term" value="F:metal ion binding"/>
    <property type="evidence" value="ECO:0007669"/>
    <property type="project" value="UniProtKB-KW"/>
</dbReference>
<evidence type="ECO:0000313" key="8">
    <source>
        <dbReference type="EMBL" id="TPR43830.1"/>
    </source>
</evidence>
<evidence type="ECO:0000256" key="7">
    <source>
        <dbReference type="ARBA" id="ARBA00048451"/>
    </source>
</evidence>
<dbReference type="GO" id="GO:0008865">
    <property type="term" value="F:fructokinase activity"/>
    <property type="evidence" value="ECO:0007669"/>
    <property type="project" value="UniProtKB-EC"/>
</dbReference>